<feature type="transmembrane region" description="Helical" evidence="1">
    <location>
        <begin position="35"/>
        <end position="57"/>
    </location>
</feature>
<evidence type="ECO:0000313" key="2">
    <source>
        <dbReference type="EMBL" id="JAC61612.1"/>
    </source>
</evidence>
<name>A0A061QLW4_9CHLO</name>
<feature type="non-terminal residue" evidence="2">
    <location>
        <position position="1"/>
    </location>
</feature>
<dbReference type="EMBL" id="GBEZ01025476">
    <property type="protein sequence ID" value="JAC61612.1"/>
    <property type="molecule type" value="Transcribed_RNA"/>
</dbReference>
<keyword evidence="1" id="KW-0812">Transmembrane</keyword>
<protein>
    <submittedName>
        <fullName evidence="2">Uncharacterized protein</fullName>
    </submittedName>
</protein>
<sequence length="61" mass="6764">TTTTTTIRVHGGPEFGLSAETGDHALEAWLHLTRVMVGCMLWWMSTKIAQLCIFFAIPMPS</sequence>
<evidence type="ECO:0000256" key="1">
    <source>
        <dbReference type="SAM" id="Phobius"/>
    </source>
</evidence>
<proteinExistence type="predicted"/>
<gene>
    <name evidence="2" type="ORF">TSPGSL018_25733</name>
</gene>
<keyword evidence="1" id="KW-0472">Membrane</keyword>
<organism evidence="2">
    <name type="scientific">Tetraselmis sp. GSL018</name>
    <dbReference type="NCBI Taxonomy" id="582737"/>
    <lineage>
        <taxon>Eukaryota</taxon>
        <taxon>Viridiplantae</taxon>
        <taxon>Chlorophyta</taxon>
        <taxon>core chlorophytes</taxon>
        <taxon>Chlorodendrophyceae</taxon>
        <taxon>Chlorodendrales</taxon>
        <taxon>Chlorodendraceae</taxon>
        <taxon>Tetraselmis</taxon>
    </lineage>
</organism>
<reference evidence="2" key="1">
    <citation type="submission" date="2014-05" db="EMBL/GenBank/DDBJ databases">
        <title>The transcriptome of the halophilic microalga Tetraselmis sp. GSL018 isolated from the Great Salt Lake, Utah.</title>
        <authorList>
            <person name="Jinkerson R.E."/>
            <person name="D'Adamo S."/>
            <person name="Posewitz M.C."/>
        </authorList>
    </citation>
    <scope>NUCLEOTIDE SEQUENCE</scope>
    <source>
        <strain evidence="2">GSL018</strain>
    </source>
</reference>
<keyword evidence="1" id="KW-1133">Transmembrane helix</keyword>
<dbReference type="AlphaFoldDB" id="A0A061QLW4"/>
<accession>A0A061QLW4</accession>